<organism evidence="2 3">
    <name type="scientific">Hyaloscypha variabilis (strain UAMH 11265 / GT02V1 / F)</name>
    <name type="common">Meliniomyces variabilis</name>
    <dbReference type="NCBI Taxonomy" id="1149755"/>
    <lineage>
        <taxon>Eukaryota</taxon>
        <taxon>Fungi</taxon>
        <taxon>Dikarya</taxon>
        <taxon>Ascomycota</taxon>
        <taxon>Pezizomycotina</taxon>
        <taxon>Leotiomycetes</taxon>
        <taxon>Helotiales</taxon>
        <taxon>Hyaloscyphaceae</taxon>
        <taxon>Hyaloscypha</taxon>
        <taxon>Hyaloscypha variabilis</taxon>
    </lineage>
</organism>
<sequence length="280" mass="31234">MASRDPTTDEITAIVPLLEVLTLEDPAPTFTLFPKLPPELRLKILEDALPIGVKGRRFIQVKARIGAPSRSRKPCWFILDENISSADVKDIGLLGANRECRQVFLHRFNKTLRAAGRGLIRYHEADTIFICNIDLLMKSNSIRSVIMAGFRLEHLLNSCTNIAAPISYFMLCHENHARWFGPTAHMCPLKVLSPFRNLRTAGAVISQSDLAKYTDQLGMQPEVVQARWWCYLSHGEIEMRACMDAAIAGSGKTAPELVLLSDEGEVIEGDKCTKEKCLNG</sequence>
<protein>
    <recommendedName>
        <fullName evidence="1">2EXR domain-containing protein</fullName>
    </recommendedName>
</protein>
<dbReference type="InterPro" id="IPR045518">
    <property type="entry name" value="2EXR"/>
</dbReference>
<dbReference type="OrthoDB" id="3469466at2759"/>
<name>A0A2J6QS66_HYAVF</name>
<proteinExistence type="predicted"/>
<dbReference type="Pfam" id="PF20150">
    <property type="entry name" value="2EXR"/>
    <property type="match status" value="1"/>
</dbReference>
<evidence type="ECO:0000259" key="1">
    <source>
        <dbReference type="Pfam" id="PF20150"/>
    </source>
</evidence>
<dbReference type="EMBL" id="KZ613978">
    <property type="protein sequence ID" value="PMD29101.1"/>
    <property type="molecule type" value="Genomic_DNA"/>
</dbReference>
<dbReference type="AlphaFoldDB" id="A0A2J6QS66"/>
<accession>A0A2J6QS66</accession>
<feature type="domain" description="2EXR" evidence="1">
    <location>
        <begin position="30"/>
        <end position="122"/>
    </location>
</feature>
<evidence type="ECO:0000313" key="2">
    <source>
        <dbReference type="EMBL" id="PMD29101.1"/>
    </source>
</evidence>
<evidence type="ECO:0000313" key="3">
    <source>
        <dbReference type="Proteomes" id="UP000235786"/>
    </source>
</evidence>
<gene>
    <name evidence="2" type="ORF">L207DRAFT_593836</name>
</gene>
<reference evidence="2 3" key="1">
    <citation type="submission" date="2016-04" db="EMBL/GenBank/DDBJ databases">
        <title>A degradative enzymes factory behind the ericoid mycorrhizal symbiosis.</title>
        <authorList>
            <consortium name="DOE Joint Genome Institute"/>
            <person name="Martino E."/>
            <person name="Morin E."/>
            <person name="Grelet G."/>
            <person name="Kuo A."/>
            <person name="Kohler A."/>
            <person name="Daghino S."/>
            <person name="Barry K."/>
            <person name="Choi C."/>
            <person name="Cichocki N."/>
            <person name="Clum A."/>
            <person name="Copeland A."/>
            <person name="Hainaut M."/>
            <person name="Haridas S."/>
            <person name="Labutti K."/>
            <person name="Lindquist E."/>
            <person name="Lipzen A."/>
            <person name="Khouja H.-R."/>
            <person name="Murat C."/>
            <person name="Ohm R."/>
            <person name="Olson A."/>
            <person name="Spatafora J."/>
            <person name="Veneault-Fourrey C."/>
            <person name="Henrissat B."/>
            <person name="Grigoriev I."/>
            <person name="Martin F."/>
            <person name="Perotto S."/>
        </authorList>
    </citation>
    <scope>NUCLEOTIDE SEQUENCE [LARGE SCALE GENOMIC DNA]</scope>
    <source>
        <strain evidence="2 3">F</strain>
    </source>
</reference>
<keyword evidence="3" id="KW-1185">Reference proteome</keyword>
<dbReference type="Proteomes" id="UP000235786">
    <property type="component" value="Unassembled WGS sequence"/>
</dbReference>